<sequence length="200" mass="22895">MSEKKPPVDLGLLEEDDEFEEFPAEDWAGLDEDEDAHVWEDNWDDDNVEDDFSNQLRNRAPTMGARRNNDQHLLLATRQDYSIPYLIKLWGLEDLSNALFKGQLLDWLLKGEASQCAETEKSMTFLGMNQHESPSVGCLLCPHAHANNSEQDGQYQPQFLLREGTQMCVESVTVTAMSLSMKSLAGELFCWPWIYSFIEK</sequence>
<dbReference type="Proteomes" id="UP000028990">
    <property type="component" value="Unassembled WGS sequence"/>
</dbReference>
<keyword evidence="2" id="KW-0539">Nucleus</keyword>
<dbReference type="PANTHER" id="PTHR16771:SF0">
    <property type="entry name" value="26S PROTEASOME COMPLEX SUBUNIT SEM1"/>
    <property type="match status" value="1"/>
</dbReference>
<proteinExistence type="inferred from homology"/>
<evidence type="ECO:0000256" key="1">
    <source>
        <dbReference type="ARBA" id="ARBA00034491"/>
    </source>
</evidence>
<dbReference type="Pfam" id="PF05160">
    <property type="entry name" value="DSS1_SEM1"/>
    <property type="match status" value="1"/>
</dbReference>
<protein>
    <recommendedName>
        <fullName evidence="2">26S proteasome complex subunit SEM1</fullName>
    </recommendedName>
    <alternativeName>
        <fullName evidence="2">26S proteasome complex subunit DSS1</fullName>
    </alternativeName>
</protein>
<dbReference type="STRING" id="885580.ENSFDAP00000017070"/>
<dbReference type="InterPro" id="IPR007834">
    <property type="entry name" value="DSS1_SEM1"/>
</dbReference>
<keyword evidence="4" id="KW-1185">Reference proteome</keyword>
<dbReference type="CDD" id="cd13768">
    <property type="entry name" value="DSS1_Sem1"/>
    <property type="match status" value="1"/>
</dbReference>
<dbReference type="GO" id="GO:0043248">
    <property type="term" value="P:proteasome assembly"/>
    <property type="evidence" value="ECO:0007669"/>
    <property type="project" value="UniProtKB-UniRule"/>
</dbReference>
<dbReference type="PANTHER" id="PTHR16771">
    <property type="entry name" value="26 PROTEASOME COMPLEX SUBUNIT DSS1"/>
    <property type="match status" value="1"/>
</dbReference>
<dbReference type="EMBL" id="KN123705">
    <property type="protein sequence ID" value="KFO23888.1"/>
    <property type="molecule type" value="Genomic_DNA"/>
</dbReference>
<gene>
    <name evidence="3" type="ORF">H920_14686</name>
</gene>
<reference evidence="3 4" key="1">
    <citation type="submission" date="2013-11" db="EMBL/GenBank/DDBJ databases">
        <title>The Damaraland mole rat (Fukomys damarensis) genome and evolution of African mole rats.</title>
        <authorList>
            <person name="Gladyshev V.N."/>
            <person name="Fang X."/>
        </authorList>
    </citation>
    <scope>NUCLEOTIDE SEQUENCE [LARGE SCALE GENOMIC DNA]</scope>
    <source>
        <tissue evidence="3">Liver</tissue>
    </source>
</reference>
<dbReference type="SMART" id="SM01385">
    <property type="entry name" value="DSS1_SEM1"/>
    <property type="match status" value="1"/>
</dbReference>
<keyword evidence="2 3" id="KW-0647">Proteasome</keyword>
<evidence type="ECO:0000256" key="2">
    <source>
        <dbReference type="RuleBase" id="RU369057"/>
    </source>
</evidence>
<dbReference type="GO" id="GO:0000724">
    <property type="term" value="P:double-strand break repair via homologous recombination"/>
    <property type="evidence" value="ECO:0007669"/>
    <property type="project" value="TreeGrafter"/>
</dbReference>
<accession>A0A091D061</accession>
<dbReference type="GO" id="GO:0008541">
    <property type="term" value="C:proteasome regulatory particle, lid subcomplex"/>
    <property type="evidence" value="ECO:0007669"/>
    <property type="project" value="UniProtKB-UniRule"/>
</dbReference>
<evidence type="ECO:0000313" key="3">
    <source>
        <dbReference type="EMBL" id="KFO23888.1"/>
    </source>
</evidence>
<comment type="subcellular location">
    <subcellularLocation>
        <location evidence="2">Nucleus</location>
    </subcellularLocation>
</comment>
<evidence type="ECO:0000313" key="4">
    <source>
        <dbReference type="Proteomes" id="UP000028990"/>
    </source>
</evidence>
<comment type="similarity">
    <text evidence="1 2">Belongs to the DSS1/SEM1 family.</text>
</comment>
<organism evidence="3 4">
    <name type="scientific">Fukomys damarensis</name>
    <name type="common">Damaraland mole rat</name>
    <name type="synonym">Cryptomys damarensis</name>
    <dbReference type="NCBI Taxonomy" id="885580"/>
    <lineage>
        <taxon>Eukaryota</taxon>
        <taxon>Metazoa</taxon>
        <taxon>Chordata</taxon>
        <taxon>Craniata</taxon>
        <taxon>Vertebrata</taxon>
        <taxon>Euteleostomi</taxon>
        <taxon>Mammalia</taxon>
        <taxon>Eutheria</taxon>
        <taxon>Euarchontoglires</taxon>
        <taxon>Glires</taxon>
        <taxon>Rodentia</taxon>
        <taxon>Hystricomorpha</taxon>
        <taxon>Bathyergidae</taxon>
        <taxon>Fukomys</taxon>
    </lineage>
</organism>
<name>A0A091D061_FUKDA</name>
<comment type="function">
    <text evidence="2">Component of the 26S proteasome, a multiprotein complex involved in the ATP-dependent degradation of ubiquitinated proteins.</text>
</comment>
<dbReference type="GO" id="GO:0005634">
    <property type="term" value="C:nucleus"/>
    <property type="evidence" value="ECO:0007669"/>
    <property type="project" value="UniProtKB-SubCell"/>
</dbReference>
<dbReference type="GO" id="GO:0006406">
    <property type="term" value="P:mRNA export from nucleus"/>
    <property type="evidence" value="ECO:0007669"/>
    <property type="project" value="UniProtKB-UniRule"/>
</dbReference>
<dbReference type="AlphaFoldDB" id="A0A091D061"/>